<evidence type="ECO:0000313" key="1">
    <source>
        <dbReference type="Proteomes" id="UP000813463"/>
    </source>
</evidence>
<dbReference type="RefSeq" id="XP_056685626.1">
    <property type="nucleotide sequence ID" value="XM_056829648.1"/>
</dbReference>
<dbReference type="Proteomes" id="UP000813463">
    <property type="component" value="Chromosome 5"/>
</dbReference>
<protein>
    <submittedName>
        <fullName evidence="2">Uncharacterized mitochondrial protein AtMg00310-like</fullName>
    </submittedName>
</protein>
<dbReference type="PANTHER" id="PTHR33116:SF78">
    <property type="entry name" value="OS12G0587133 PROTEIN"/>
    <property type="match status" value="1"/>
</dbReference>
<dbReference type="GeneID" id="130461516"/>
<reference evidence="2" key="2">
    <citation type="submission" date="2025-08" db="UniProtKB">
        <authorList>
            <consortium name="RefSeq"/>
        </authorList>
    </citation>
    <scope>IDENTIFICATION</scope>
    <source>
        <tissue evidence="2">Leaf</tissue>
    </source>
</reference>
<organism evidence="1 2">
    <name type="scientific">Spinacia oleracea</name>
    <name type="common">Spinach</name>
    <dbReference type="NCBI Taxonomy" id="3562"/>
    <lineage>
        <taxon>Eukaryota</taxon>
        <taxon>Viridiplantae</taxon>
        <taxon>Streptophyta</taxon>
        <taxon>Embryophyta</taxon>
        <taxon>Tracheophyta</taxon>
        <taxon>Spermatophyta</taxon>
        <taxon>Magnoliopsida</taxon>
        <taxon>eudicotyledons</taxon>
        <taxon>Gunneridae</taxon>
        <taxon>Pentapetalae</taxon>
        <taxon>Caryophyllales</taxon>
        <taxon>Chenopodiaceae</taxon>
        <taxon>Chenopodioideae</taxon>
        <taxon>Anserineae</taxon>
        <taxon>Spinacia</taxon>
    </lineage>
</organism>
<keyword evidence="1" id="KW-1185">Reference proteome</keyword>
<name>A0ABM3QQI4_SPIOL</name>
<sequence length="297" mass="33886">MTKSSSLGRYLGAHFSSFKPTKADYNSLLQKNISRINLWHANFLSKAGRTVLIQSNLEALPAFVCSSFLLLQKTCLNLDSIHRNFFWKQSPTSTHTPLISWNKICQPKSMGGLGLHKTRPLNQAFLAKLGWKILQNDQSLWVSLIRKKYLTNTTFFEYNPKPKDSSIWKHILNQREILHKGIRWKIENGKSINFWLDNWVIQDNLLNHLNLNISNVNTNLLVSDFILPNHDWDRTKLAGTVPPTLALKIQGLPIPTTSLDDTPVWGATSSGEFSVKSATWLAHGLAPNPQKWDHIWI</sequence>
<gene>
    <name evidence="2" type="primary">LOC130461516</name>
</gene>
<evidence type="ECO:0000313" key="2">
    <source>
        <dbReference type="RefSeq" id="XP_056685626.1"/>
    </source>
</evidence>
<dbReference type="PANTHER" id="PTHR33116">
    <property type="entry name" value="REVERSE TRANSCRIPTASE ZINC-BINDING DOMAIN-CONTAINING PROTEIN-RELATED-RELATED"/>
    <property type="match status" value="1"/>
</dbReference>
<accession>A0ABM3QQI4</accession>
<reference evidence="1" key="1">
    <citation type="journal article" date="2021" name="Nat. Commun.">
        <title>Genomic analyses provide insights into spinach domestication and the genetic basis of agronomic traits.</title>
        <authorList>
            <person name="Cai X."/>
            <person name="Sun X."/>
            <person name="Xu C."/>
            <person name="Sun H."/>
            <person name="Wang X."/>
            <person name="Ge C."/>
            <person name="Zhang Z."/>
            <person name="Wang Q."/>
            <person name="Fei Z."/>
            <person name="Jiao C."/>
            <person name="Wang Q."/>
        </authorList>
    </citation>
    <scope>NUCLEOTIDE SEQUENCE [LARGE SCALE GENOMIC DNA]</scope>
    <source>
        <strain evidence="1">cv. Varoflay</strain>
    </source>
</reference>
<proteinExistence type="predicted"/>